<dbReference type="Proteomes" id="UP001638806">
    <property type="component" value="Unassembled WGS sequence"/>
</dbReference>
<organism evidence="1 2">
    <name type="scientific">Purpureocillium lilacinum</name>
    <name type="common">Paecilomyces lilacinus</name>
    <dbReference type="NCBI Taxonomy" id="33203"/>
    <lineage>
        <taxon>Eukaryota</taxon>
        <taxon>Fungi</taxon>
        <taxon>Dikarya</taxon>
        <taxon>Ascomycota</taxon>
        <taxon>Pezizomycotina</taxon>
        <taxon>Sordariomycetes</taxon>
        <taxon>Hypocreomycetidae</taxon>
        <taxon>Hypocreales</taxon>
        <taxon>Ophiocordycipitaceae</taxon>
        <taxon>Purpureocillium</taxon>
    </lineage>
</organism>
<evidence type="ECO:0000313" key="1">
    <source>
        <dbReference type="EMBL" id="KAL3960597.1"/>
    </source>
</evidence>
<evidence type="ECO:0000313" key="2">
    <source>
        <dbReference type="Proteomes" id="UP001638806"/>
    </source>
</evidence>
<keyword evidence="2" id="KW-1185">Reference proteome</keyword>
<protein>
    <submittedName>
        <fullName evidence="1">Uncharacterized protein</fullName>
    </submittedName>
</protein>
<name>A0ACC4DWZ7_PURLI</name>
<comment type="caution">
    <text evidence="1">The sequence shown here is derived from an EMBL/GenBank/DDBJ whole genome shotgun (WGS) entry which is preliminary data.</text>
</comment>
<sequence>MGGMSTSPMSRYESRRDVKARLRYGSGQPQPQPQLPGSQPPLIIRRSLVEELFPHLSSPSSVRRRGISHHHGPLPPHRGPHRLRPRRLPARHPVPFLRNAARGAVPKDVLGRWLANDRLYIHGYIRGIGRLLSFLALPQTVPERSAASGAEDDDEDRETPATRLLAWMIDALVNIRREERFFVDTAHDFGIVVNLPASAEGRVPDEAKIEGLRRFEALFAGLGPGRGDVLPWLECAVVFYGTEKCYLDAWSYAKSLLQEGADPAADADGGALRKEFIPNWTSEEFIEFVDELGDLINEAVEIEIRQRGEGAKQEILERSLAKWRELLAAEQAFWPAMQG</sequence>
<gene>
    <name evidence="1" type="ORF">ACCO45_005714</name>
</gene>
<dbReference type="EMBL" id="JBGNUJ010000004">
    <property type="protein sequence ID" value="KAL3960597.1"/>
    <property type="molecule type" value="Genomic_DNA"/>
</dbReference>
<reference evidence="1" key="1">
    <citation type="submission" date="2024-12" db="EMBL/GenBank/DDBJ databases">
        <title>Comparative genomics and development of molecular markers within Purpureocillium lilacinum and among Purpureocillium species.</title>
        <authorList>
            <person name="Yeh Z.-Y."/>
            <person name="Ni N.-T."/>
            <person name="Lo P.-H."/>
            <person name="Mushyakhwo K."/>
            <person name="Lin C.-F."/>
            <person name="Nai Y.-S."/>
        </authorList>
    </citation>
    <scope>NUCLEOTIDE SEQUENCE</scope>
    <source>
        <strain evidence="1">NCHU-NPUST-175</strain>
    </source>
</reference>
<accession>A0ACC4DWZ7</accession>
<proteinExistence type="predicted"/>